<evidence type="ECO:0000313" key="2">
    <source>
        <dbReference type="Proteomes" id="UP000268870"/>
    </source>
</evidence>
<gene>
    <name evidence="1" type="ORF">NCTC8184_01963</name>
</gene>
<protein>
    <submittedName>
        <fullName evidence="1">Phage protein</fullName>
    </submittedName>
</protein>
<evidence type="ECO:0000313" key="1">
    <source>
        <dbReference type="EMBL" id="VED65900.1"/>
    </source>
</evidence>
<accession>A0AB38VQ98</accession>
<sequence>MDINKIKEFAVSTSEKAKDGIIKANEMRKRASQESKIALPPAINLGFNTPTAIRKTVEGDYYIGFYSEKPDLFKFVDFQFDGSRIIEKTVTKGKTTQKGRSGSTIIGGLIGATINPTAAVLGGLAGANRGKKGTINSTSTTITEEIPGKAQLTLRNLKTNDIKIIKTKLTQAQANNIQNFLANRKSPTLAGKQ</sequence>
<dbReference type="AlphaFoldDB" id="A0AB38VQ98"/>
<dbReference type="Proteomes" id="UP000268870">
    <property type="component" value="Chromosome"/>
</dbReference>
<organism evidence="1 2">
    <name type="scientific">Streptococcus agalactiae</name>
    <dbReference type="NCBI Taxonomy" id="1311"/>
    <lineage>
        <taxon>Bacteria</taxon>
        <taxon>Bacillati</taxon>
        <taxon>Bacillota</taxon>
        <taxon>Bacilli</taxon>
        <taxon>Lactobacillales</taxon>
        <taxon>Streptococcaceae</taxon>
        <taxon>Streptococcus</taxon>
    </lineage>
</organism>
<proteinExistence type="predicted"/>
<reference evidence="1 2" key="1">
    <citation type="submission" date="2018-12" db="EMBL/GenBank/DDBJ databases">
        <authorList>
            <consortium name="Pathogen Informatics"/>
        </authorList>
    </citation>
    <scope>NUCLEOTIDE SEQUENCE [LARGE SCALE GENOMIC DNA]</scope>
    <source>
        <strain evidence="1 2">NCTC8184</strain>
    </source>
</reference>
<dbReference type="RefSeq" id="WP_129544891.1">
    <property type="nucleotide sequence ID" value="NZ_LR134265.1"/>
</dbReference>
<dbReference type="EMBL" id="LR134265">
    <property type="protein sequence ID" value="VED65900.1"/>
    <property type="molecule type" value="Genomic_DNA"/>
</dbReference>
<name>A0AB38VQ98_STRAG</name>